<sequence length="356" mass="40947">MSVAYFSCVLATPNAVHRVISLCRHSQHVLPQFGLLEYRAPTDLVDCVEADLSFTDIIETYNNGTHPYFKYLSSILALSDADRDSFCGAMMCILQRFENKYPQAVVSNIALPSVSMPESTGECSTLWGCLPQELLERIMSFCSTYDLKVSRMNTDWQFWVCTLEGKKNVELYAFAAECVVFYIASKWHFSRWVISVSYFDWLSTPATFFYHAFPNISPFARLSDTGDARSWLTMLGVFPTSPTGQFEYAPPSVHRLDLHFPDDPAPIRSMATDLHGTPPLLFQLFPEDPRASEQLYFLWDDKAFPVRLRSMVIDELEVRWTPHMAFVFPRVVRCTGNNLSTLSMFFHGYHFWWRSL</sequence>
<accession>A0AA39Q2J9</accession>
<keyword evidence="2" id="KW-1185">Reference proteome</keyword>
<name>A0AA39Q2J9_9AGAR</name>
<dbReference type="Proteomes" id="UP001175228">
    <property type="component" value="Unassembled WGS sequence"/>
</dbReference>
<comment type="caution">
    <text evidence="1">The sequence shown here is derived from an EMBL/GenBank/DDBJ whole genome shotgun (WGS) entry which is preliminary data.</text>
</comment>
<evidence type="ECO:0000313" key="2">
    <source>
        <dbReference type="Proteomes" id="UP001175228"/>
    </source>
</evidence>
<organism evidence="1 2">
    <name type="scientific">Armillaria luteobubalina</name>
    <dbReference type="NCBI Taxonomy" id="153913"/>
    <lineage>
        <taxon>Eukaryota</taxon>
        <taxon>Fungi</taxon>
        <taxon>Dikarya</taxon>
        <taxon>Basidiomycota</taxon>
        <taxon>Agaricomycotina</taxon>
        <taxon>Agaricomycetes</taxon>
        <taxon>Agaricomycetidae</taxon>
        <taxon>Agaricales</taxon>
        <taxon>Marasmiineae</taxon>
        <taxon>Physalacriaceae</taxon>
        <taxon>Armillaria</taxon>
    </lineage>
</organism>
<reference evidence="1" key="1">
    <citation type="submission" date="2023-06" db="EMBL/GenBank/DDBJ databases">
        <authorList>
            <consortium name="Lawrence Berkeley National Laboratory"/>
            <person name="Ahrendt S."/>
            <person name="Sahu N."/>
            <person name="Indic B."/>
            <person name="Wong-Bajracharya J."/>
            <person name="Merenyi Z."/>
            <person name="Ke H.-M."/>
            <person name="Monk M."/>
            <person name="Kocsube S."/>
            <person name="Drula E."/>
            <person name="Lipzen A."/>
            <person name="Balint B."/>
            <person name="Henrissat B."/>
            <person name="Andreopoulos B."/>
            <person name="Martin F.M."/>
            <person name="Harder C.B."/>
            <person name="Rigling D."/>
            <person name="Ford K.L."/>
            <person name="Foster G.D."/>
            <person name="Pangilinan J."/>
            <person name="Papanicolaou A."/>
            <person name="Barry K."/>
            <person name="LaButti K."/>
            <person name="Viragh M."/>
            <person name="Koriabine M."/>
            <person name="Yan M."/>
            <person name="Riley R."/>
            <person name="Champramary S."/>
            <person name="Plett K.L."/>
            <person name="Tsai I.J."/>
            <person name="Slot J."/>
            <person name="Sipos G."/>
            <person name="Plett J."/>
            <person name="Nagy L.G."/>
            <person name="Grigoriev I.V."/>
        </authorList>
    </citation>
    <scope>NUCLEOTIDE SEQUENCE</scope>
    <source>
        <strain evidence="1">HWK02</strain>
    </source>
</reference>
<evidence type="ECO:0000313" key="1">
    <source>
        <dbReference type="EMBL" id="KAK0494089.1"/>
    </source>
</evidence>
<protein>
    <submittedName>
        <fullName evidence="1">Uncharacterized protein</fullName>
    </submittedName>
</protein>
<gene>
    <name evidence="1" type="ORF">EDD18DRAFT_1107586</name>
</gene>
<proteinExistence type="predicted"/>
<dbReference type="EMBL" id="JAUEPU010000022">
    <property type="protein sequence ID" value="KAK0494089.1"/>
    <property type="molecule type" value="Genomic_DNA"/>
</dbReference>
<dbReference type="AlphaFoldDB" id="A0AA39Q2J9"/>